<dbReference type="AlphaFoldDB" id="A0A4R7Z671"/>
<dbReference type="EMBL" id="SODA01000004">
    <property type="protein sequence ID" value="TDW06768.1"/>
    <property type="molecule type" value="Genomic_DNA"/>
</dbReference>
<evidence type="ECO:0000313" key="2">
    <source>
        <dbReference type="EMBL" id="TDW06768.1"/>
    </source>
</evidence>
<proteinExistence type="predicted"/>
<feature type="signal peptide" evidence="1">
    <location>
        <begin position="1"/>
        <end position="23"/>
    </location>
</feature>
<evidence type="ECO:0000313" key="3">
    <source>
        <dbReference type="Proteomes" id="UP000294697"/>
    </source>
</evidence>
<evidence type="ECO:0008006" key="4">
    <source>
        <dbReference type="Google" id="ProtNLM"/>
    </source>
</evidence>
<sequence>MKIKTIVLMIAVAALLVAPTVSAQDTVSSASQVVDEDSLMTAVEDSWILIIQQDLSVDEEIVLEGEYTNRGEVDRKLALYDQDDDHNVTDRYTLEAPSITVASPKTRFKAGTFVGDVYVESENFKLTTGFTVEGNVYFENEAAKETFTIEGGATVTGDLVNNW</sequence>
<evidence type="ECO:0000256" key="1">
    <source>
        <dbReference type="SAM" id="SignalP"/>
    </source>
</evidence>
<dbReference type="Proteomes" id="UP000294697">
    <property type="component" value="Unassembled WGS sequence"/>
</dbReference>
<feature type="chain" id="PRO_5020486107" description="Polymer-forming protein" evidence="1">
    <location>
        <begin position="24"/>
        <end position="163"/>
    </location>
</feature>
<dbReference type="OrthoDB" id="2111555at2"/>
<dbReference type="RefSeq" id="WP_111573418.1">
    <property type="nucleotide sequence ID" value="NZ_QLME01000035.1"/>
</dbReference>
<organism evidence="2 3">
    <name type="scientific">Halanaerobium saccharolyticum</name>
    <dbReference type="NCBI Taxonomy" id="43595"/>
    <lineage>
        <taxon>Bacteria</taxon>
        <taxon>Bacillati</taxon>
        <taxon>Bacillota</taxon>
        <taxon>Clostridia</taxon>
        <taxon>Halanaerobiales</taxon>
        <taxon>Halanaerobiaceae</taxon>
        <taxon>Halanaerobium</taxon>
    </lineage>
</organism>
<keyword evidence="1" id="KW-0732">Signal</keyword>
<name>A0A4R7Z671_9FIRM</name>
<accession>A0A4R7Z671</accession>
<protein>
    <recommendedName>
        <fullName evidence="4">Polymer-forming protein</fullName>
    </recommendedName>
</protein>
<reference evidence="2 3" key="1">
    <citation type="submission" date="2019-03" db="EMBL/GenBank/DDBJ databases">
        <title>Subsurface microbial communities from deep shales in Ohio and West Virginia, USA.</title>
        <authorList>
            <person name="Wrighton K."/>
        </authorList>
    </citation>
    <scope>NUCLEOTIDE SEQUENCE [LARGE SCALE GENOMIC DNA]</scope>
    <source>
        <strain evidence="2 3">MSL9.2</strain>
    </source>
</reference>
<gene>
    <name evidence="2" type="ORF">C8C77_104162</name>
</gene>
<comment type="caution">
    <text evidence="2">The sequence shown here is derived from an EMBL/GenBank/DDBJ whole genome shotgun (WGS) entry which is preliminary data.</text>
</comment>